<sequence length="128" mass="13764">MRALVDGDNERVECKGERRRQRRDEASVGATTLVLTPVVLSMSKLQRSAVSFRRQGSSGRIWNAATEFDEAAAAATEPTPCIDSTAAAVPPHAQPVVAPARKPRGGFFALLFTCMRPPPRTAATISTQ</sequence>
<feature type="compositionally biased region" description="Basic and acidic residues" evidence="1">
    <location>
        <begin position="8"/>
        <end position="26"/>
    </location>
</feature>
<evidence type="ECO:0000256" key="1">
    <source>
        <dbReference type="SAM" id="MobiDB-lite"/>
    </source>
</evidence>
<evidence type="ECO:0000313" key="2">
    <source>
        <dbReference type="EMBL" id="RRT81158.1"/>
    </source>
</evidence>
<evidence type="ECO:0000313" key="3">
    <source>
        <dbReference type="Proteomes" id="UP000287651"/>
    </source>
</evidence>
<name>A0A427AY17_ENSVE</name>
<accession>A0A427AY17</accession>
<dbReference type="EMBL" id="AMZH03000978">
    <property type="protein sequence ID" value="RRT81158.1"/>
    <property type="molecule type" value="Genomic_DNA"/>
</dbReference>
<dbReference type="AlphaFoldDB" id="A0A427AY17"/>
<dbReference type="Proteomes" id="UP000287651">
    <property type="component" value="Unassembled WGS sequence"/>
</dbReference>
<dbReference type="Pfam" id="PF15697">
    <property type="entry name" value="DUF4666"/>
    <property type="match status" value="1"/>
</dbReference>
<feature type="region of interest" description="Disordered" evidence="1">
    <location>
        <begin position="1"/>
        <end position="28"/>
    </location>
</feature>
<reference evidence="2 3" key="1">
    <citation type="journal article" date="2014" name="Agronomy (Basel)">
        <title>A Draft Genome Sequence for Ensete ventricosum, the Drought-Tolerant Tree Against Hunger.</title>
        <authorList>
            <person name="Harrison J."/>
            <person name="Moore K.A."/>
            <person name="Paszkiewicz K."/>
            <person name="Jones T."/>
            <person name="Grant M."/>
            <person name="Ambacheew D."/>
            <person name="Muzemil S."/>
            <person name="Studholme D.J."/>
        </authorList>
    </citation>
    <scope>NUCLEOTIDE SEQUENCE [LARGE SCALE GENOMIC DNA]</scope>
</reference>
<comment type="caution">
    <text evidence="2">The sequence shown here is derived from an EMBL/GenBank/DDBJ whole genome shotgun (WGS) entry which is preliminary data.</text>
</comment>
<protein>
    <submittedName>
        <fullName evidence="2">Uncharacterized protein</fullName>
    </submittedName>
</protein>
<dbReference type="InterPro" id="IPR031421">
    <property type="entry name" value="DUF4666"/>
</dbReference>
<proteinExistence type="predicted"/>
<gene>
    <name evidence="2" type="ORF">B296_00018127</name>
</gene>
<organism evidence="2 3">
    <name type="scientific">Ensete ventricosum</name>
    <name type="common">Abyssinian banana</name>
    <name type="synonym">Musa ensete</name>
    <dbReference type="NCBI Taxonomy" id="4639"/>
    <lineage>
        <taxon>Eukaryota</taxon>
        <taxon>Viridiplantae</taxon>
        <taxon>Streptophyta</taxon>
        <taxon>Embryophyta</taxon>
        <taxon>Tracheophyta</taxon>
        <taxon>Spermatophyta</taxon>
        <taxon>Magnoliopsida</taxon>
        <taxon>Liliopsida</taxon>
        <taxon>Zingiberales</taxon>
        <taxon>Musaceae</taxon>
        <taxon>Ensete</taxon>
    </lineage>
</organism>